<keyword evidence="6" id="KW-1185">Reference proteome</keyword>
<evidence type="ECO:0000313" key="6">
    <source>
        <dbReference type="Proteomes" id="UP000218334"/>
    </source>
</evidence>
<feature type="non-terminal residue" evidence="5">
    <location>
        <position position="171"/>
    </location>
</feature>
<dbReference type="PROSITE" id="PS51158">
    <property type="entry name" value="ALPHA_KINASE"/>
    <property type="match status" value="1"/>
</dbReference>
<keyword evidence="1" id="KW-0723">Serine/threonine-protein kinase</keyword>
<dbReference type="GO" id="GO:0005524">
    <property type="term" value="F:ATP binding"/>
    <property type="evidence" value="ECO:0007669"/>
    <property type="project" value="InterPro"/>
</dbReference>
<accession>A0A2H3B2E7</accession>
<feature type="domain" description="Alpha-type protein kinase" evidence="4">
    <location>
        <begin position="1"/>
        <end position="170"/>
    </location>
</feature>
<dbReference type="Proteomes" id="UP000218334">
    <property type="component" value="Unassembled WGS sequence"/>
</dbReference>
<organism evidence="5 6">
    <name type="scientific">Armillaria solidipes</name>
    <dbReference type="NCBI Taxonomy" id="1076256"/>
    <lineage>
        <taxon>Eukaryota</taxon>
        <taxon>Fungi</taxon>
        <taxon>Dikarya</taxon>
        <taxon>Basidiomycota</taxon>
        <taxon>Agaricomycotina</taxon>
        <taxon>Agaricomycetes</taxon>
        <taxon>Agaricomycetidae</taxon>
        <taxon>Agaricales</taxon>
        <taxon>Marasmiineae</taxon>
        <taxon>Physalacriaceae</taxon>
        <taxon>Armillaria</taxon>
    </lineage>
</organism>
<dbReference type="InterPro" id="IPR011009">
    <property type="entry name" value="Kinase-like_dom_sf"/>
</dbReference>
<dbReference type="Gene3D" id="3.20.200.10">
    <property type="entry name" value="MHCK/EF2 kinase"/>
    <property type="match status" value="1"/>
</dbReference>
<dbReference type="Pfam" id="PF02816">
    <property type="entry name" value="Alpha_kinase"/>
    <property type="match status" value="1"/>
</dbReference>
<dbReference type="GO" id="GO:0004674">
    <property type="term" value="F:protein serine/threonine kinase activity"/>
    <property type="evidence" value="ECO:0007669"/>
    <property type="project" value="UniProtKB-KW"/>
</dbReference>
<evidence type="ECO:0000256" key="3">
    <source>
        <dbReference type="ARBA" id="ARBA00022777"/>
    </source>
</evidence>
<keyword evidence="2" id="KW-0808">Transferase</keyword>
<name>A0A2H3B2E7_9AGAR</name>
<evidence type="ECO:0000259" key="4">
    <source>
        <dbReference type="PROSITE" id="PS51158"/>
    </source>
</evidence>
<keyword evidence="3" id="KW-0418">Kinase</keyword>
<dbReference type="STRING" id="1076256.A0A2H3B2E7"/>
<gene>
    <name evidence="5" type="ORF">ARMSODRAFT_853360</name>
</gene>
<protein>
    <recommendedName>
        <fullName evidence="4">Alpha-type protein kinase domain-containing protein</fullName>
    </recommendedName>
</protein>
<evidence type="ECO:0000256" key="2">
    <source>
        <dbReference type="ARBA" id="ARBA00022679"/>
    </source>
</evidence>
<dbReference type="AlphaFoldDB" id="A0A2H3B2E7"/>
<proteinExistence type="predicted"/>
<dbReference type="InterPro" id="IPR004166">
    <property type="entry name" value="a-kinase_dom"/>
</dbReference>
<evidence type="ECO:0000256" key="1">
    <source>
        <dbReference type="ARBA" id="ARBA00022527"/>
    </source>
</evidence>
<sequence>EATCSMWCDAILKFSYEWIDHFVRNKGGSPPWTIPEFRFAETAIVQTIKGDHRGVTWTPHTWLVEEWLEGDFVKYVWNGNSNAYEALHEGEEMERAEFLMFVQHVQYEKLHRKVFISDFQGDQVMLRGISRVATGNTDMFGEGNVAHAFDGFPKDHHCNKWCEWFELEKYQ</sequence>
<evidence type="ECO:0000313" key="5">
    <source>
        <dbReference type="EMBL" id="PBK58787.1"/>
    </source>
</evidence>
<feature type="non-terminal residue" evidence="5">
    <location>
        <position position="1"/>
    </location>
</feature>
<dbReference type="EMBL" id="KZ293524">
    <property type="protein sequence ID" value="PBK58787.1"/>
    <property type="molecule type" value="Genomic_DNA"/>
</dbReference>
<reference evidence="6" key="1">
    <citation type="journal article" date="2017" name="Nat. Ecol. Evol.">
        <title>Genome expansion and lineage-specific genetic innovations in the forest pathogenic fungi Armillaria.</title>
        <authorList>
            <person name="Sipos G."/>
            <person name="Prasanna A.N."/>
            <person name="Walter M.C."/>
            <person name="O'Connor E."/>
            <person name="Balint B."/>
            <person name="Krizsan K."/>
            <person name="Kiss B."/>
            <person name="Hess J."/>
            <person name="Varga T."/>
            <person name="Slot J."/>
            <person name="Riley R."/>
            <person name="Boka B."/>
            <person name="Rigling D."/>
            <person name="Barry K."/>
            <person name="Lee J."/>
            <person name="Mihaltcheva S."/>
            <person name="LaButti K."/>
            <person name="Lipzen A."/>
            <person name="Waldron R."/>
            <person name="Moloney N.M."/>
            <person name="Sperisen C."/>
            <person name="Kredics L."/>
            <person name="Vagvoelgyi C."/>
            <person name="Patrignani A."/>
            <person name="Fitzpatrick D."/>
            <person name="Nagy I."/>
            <person name="Doyle S."/>
            <person name="Anderson J.B."/>
            <person name="Grigoriev I.V."/>
            <person name="Gueldener U."/>
            <person name="Muensterkoetter M."/>
            <person name="Nagy L.G."/>
        </authorList>
    </citation>
    <scope>NUCLEOTIDE SEQUENCE [LARGE SCALE GENOMIC DNA]</scope>
    <source>
        <strain evidence="6">28-4</strain>
    </source>
</reference>
<dbReference type="SUPFAM" id="SSF56112">
    <property type="entry name" value="Protein kinase-like (PK-like)"/>
    <property type="match status" value="1"/>
</dbReference>